<dbReference type="EMBL" id="SPVF01000063">
    <property type="protein sequence ID" value="TFW26566.1"/>
    <property type="molecule type" value="Genomic_DNA"/>
</dbReference>
<organism evidence="2 3">
    <name type="scientific">Zemynaea arenosa</name>
    <dbReference type="NCBI Taxonomy" id="2561931"/>
    <lineage>
        <taxon>Bacteria</taxon>
        <taxon>Pseudomonadati</taxon>
        <taxon>Pseudomonadota</taxon>
        <taxon>Betaproteobacteria</taxon>
        <taxon>Burkholderiales</taxon>
        <taxon>Oxalobacteraceae</taxon>
        <taxon>Telluria group</taxon>
        <taxon>Zemynaea</taxon>
    </lineage>
</organism>
<dbReference type="InterPro" id="IPR023346">
    <property type="entry name" value="Lysozyme-like_dom_sf"/>
</dbReference>
<dbReference type="OrthoDB" id="1242806at2"/>
<evidence type="ECO:0000313" key="3">
    <source>
        <dbReference type="Proteomes" id="UP000298438"/>
    </source>
</evidence>
<comment type="caution">
    <text evidence="2">The sequence shown here is derived from an EMBL/GenBank/DDBJ whole genome shotgun (WGS) entry which is preliminary data.</text>
</comment>
<dbReference type="RefSeq" id="WP_135205954.1">
    <property type="nucleotide sequence ID" value="NZ_SPVF01000063.1"/>
</dbReference>
<dbReference type="InterPro" id="IPR000726">
    <property type="entry name" value="Glyco_hydro_19_cat"/>
</dbReference>
<proteinExistence type="predicted"/>
<dbReference type="Pfam" id="PF00182">
    <property type="entry name" value="Glyco_hydro_19"/>
    <property type="match status" value="1"/>
</dbReference>
<name>A0A4Y9SQA3_9BURK</name>
<feature type="domain" description="Glycoside hydrolase family 19 catalytic" evidence="1">
    <location>
        <begin position="37"/>
        <end position="136"/>
    </location>
</feature>
<sequence length="202" mass="22342">MWFDHQAFFTAYEDRFAPLTAPKRAGLDVLLGFMQLDQAIQDIRIAAYMLATVKHECADSWQPITEWGPDEYFDKYEPNTPLGVQLGNIQPGDGRRYKGRGYVQITGRTNYSRLGDALGIGDALVNDPDRALDPLTAYRMLSMGMLEGMFTGRALGDYVSERGTDYVNARRVVNGLDQATTIAAYALGIEQALYLALLTAGG</sequence>
<keyword evidence="3" id="KW-1185">Reference proteome</keyword>
<evidence type="ECO:0000259" key="1">
    <source>
        <dbReference type="Pfam" id="PF00182"/>
    </source>
</evidence>
<reference evidence="2 3" key="1">
    <citation type="submission" date="2019-03" db="EMBL/GenBank/DDBJ databases">
        <title>Draft Genome Sequence of Massilia arenosa sp. nov., a Novel Massilia Species Isolated from a Sandy-loam Maize Soil.</title>
        <authorList>
            <person name="Raths R."/>
            <person name="Peta V."/>
            <person name="Bucking H."/>
        </authorList>
    </citation>
    <scope>NUCLEOTIDE SEQUENCE [LARGE SCALE GENOMIC DNA]</scope>
    <source>
        <strain evidence="2 3">MC02</strain>
    </source>
</reference>
<dbReference type="GO" id="GO:0004568">
    <property type="term" value="F:chitinase activity"/>
    <property type="evidence" value="ECO:0007669"/>
    <property type="project" value="InterPro"/>
</dbReference>
<dbReference type="GO" id="GO:0016998">
    <property type="term" value="P:cell wall macromolecule catabolic process"/>
    <property type="evidence" value="ECO:0007669"/>
    <property type="project" value="InterPro"/>
</dbReference>
<gene>
    <name evidence="2" type="ORF">E4L96_04095</name>
</gene>
<dbReference type="SUPFAM" id="SSF53955">
    <property type="entry name" value="Lysozyme-like"/>
    <property type="match status" value="1"/>
</dbReference>
<dbReference type="Proteomes" id="UP000298438">
    <property type="component" value="Unassembled WGS sequence"/>
</dbReference>
<accession>A0A4Y9SQA3</accession>
<dbReference type="GO" id="GO:0006032">
    <property type="term" value="P:chitin catabolic process"/>
    <property type="evidence" value="ECO:0007669"/>
    <property type="project" value="InterPro"/>
</dbReference>
<dbReference type="AlphaFoldDB" id="A0A4Y9SQA3"/>
<evidence type="ECO:0000313" key="2">
    <source>
        <dbReference type="EMBL" id="TFW26566.1"/>
    </source>
</evidence>
<dbReference type="Gene3D" id="1.10.530.10">
    <property type="match status" value="1"/>
</dbReference>
<protein>
    <recommendedName>
        <fullName evidence="1">Glycoside hydrolase family 19 catalytic domain-containing protein</fullName>
    </recommendedName>
</protein>